<keyword evidence="3" id="KW-1185">Reference proteome</keyword>
<proteinExistence type="predicted"/>
<gene>
    <name evidence="2" type="ORF">GCM10022409_30610</name>
</gene>
<dbReference type="Pfam" id="PF21837">
    <property type="entry name" value="DUF6896"/>
    <property type="match status" value="1"/>
</dbReference>
<name>A0ABP7UFW7_9BACT</name>
<dbReference type="InterPro" id="IPR054191">
    <property type="entry name" value="DUF6896"/>
</dbReference>
<protein>
    <recommendedName>
        <fullName evidence="1">DUF6896 domain-containing protein</fullName>
    </recommendedName>
</protein>
<organism evidence="2 3">
    <name type="scientific">Hymenobacter glaciei</name>
    <dbReference type="NCBI Taxonomy" id="877209"/>
    <lineage>
        <taxon>Bacteria</taxon>
        <taxon>Pseudomonadati</taxon>
        <taxon>Bacteroidota</taxon>
        <taxon>Cytophagia</taxon>
        <taxon>Cytophagales</taxon>
        <taxon>Hymenobacteraceae</taxon>
        <taxon>Hymenobacter</taxon>
    </lineage>
</organism>
<accession>A0ABP7UFW7</accession>
<comment type="caution">
    <text evidence="2">The sequence shown here is derived from an EMBL/GenBank/DDBJ whole genome shotgun (WGS) entry which is preliminary data.</text>
</comment>
<dbReference type="Proteomes" id="UP001501469">
    <property type="component" value="Unassembled WGS sequence"/>
</dbReference>
<sequence>MDLERHQLLGLIEDYKLAVAKAVGLLNAKSEKEKGFQYARPENTHSSEKYLDDSKENSYMFHGIGCFVTMKELRVDFDFGHERRCDGLDPWFVFDFLESNKSIRDKYPLLLSDTHVRSLLQELAEDGLAVKDAFSSSERTYYLTSDIHNANPVTWKPYWPDDIDMLD</sequence>
<dbReference type="EMBL" id="BAABDK010000025">
    <property type="protein sequence ID" value="GAA4042549.1"/>
    <property type="molecule type" value="Genomic_DNA"/>
</dbReference>
<evidence type="ECO:0000313" key="3">
    <source>
        <dbReference type="Proteomes" id="UP001501469"/>
    </source>
</evidence>
<evidence type="ECO:0000259" key="1">
    <source>
        <dbReference type="Pfam" id="PF21837"/>
    </source>
</evidence>
<dbReference type="RefSeq" id="WP_345056219.1">
    <property type="nucleotide sequence ID" value="NZ_BAABDK010000025.1"/>
</dbReference>
<evidence type="ECO:0000313" key="2">
    <source>
        <dbReference type="EMBL" id="GAA4042549.1"/>
    </source>
</evidence>
<feature type="domain" description="DUF6896" evidence="1">
    <location>
        <begin position="10"/>
        <end position="142"/>
    </location>
</feature>
<reference evidence="3" key="1">
    <citation type="journal article" date="2019" name="Int. J. Syst. Evol. Microbiol.">
        <title>The Global Catalogue of Microorganisms (GCM) 10K type strain sequencing project: providing services to taxonomists for standard genome sequencing and annotation.</title>
        <authorList>
            <consortium name="The Broad Institute Genomics Platform"/>
            <consortium name="The Broad Institute Genome Sequencing Center for Infectious Disease"/>
            <person name="Wu L."/>
            <person name="Ma J."/>
        </authorList>
    </citation>
    <scope>NUCLEOTIDE SEQUENCE [LARGE SCALE GENOMIC DNA]</scope>
    <source>
        <strain evidence="3">JCM 17225</strain>
    </source>
</reference>